<dbReference type="InterPro" id="IPR006448">
    <property type="entry name" value="Phage_term_ssu_P27"/>
</dbReference>
<dbReference type="Pfam" id="PF05119">
    <property type="entry name" value="Terminase_4"/>
    <property type="match status" value="1"/>
</dbReference>
<dbReference type="NCBIfam" id="TIGR01558">
    <property type="entry name" value="sm_term_P27"/>
    <property type="match status" value="1"/>
</dbReference>
<evidence type="ECO:0000313" key="1">
    <source>
        <dbReference type="EMBL" id="GDZ84467.1"/>
    </source>
</evidence>
<reference evidence="1 2" key="1">
    <citation type="submission" date="2019-04" db="EMBL/GenBank/DDBJ databases">
        <title>A pseudo-fructophilic Leuconostoc citreum strain F192-5 isolated from peel of satsuma mandarin: the first report for isolation and characterization of strain-dependent fructophilic-like characteristics.</title>
        <authorList>
            <person name="Maeno S."/>
            <person name="Tanizawa Y."/>
            <person name="Kajikawa A."/>
            <person name="Kanesaki Y."/>
            <person name="Kubota E."/>
            <person name="Arita M."/>
            <person name="Leon D."/>
            <person name="Endo A."/>
        </authorList>
    </citation>
    <scope>NUCLEOTIDE SEQUENCE [LARGE SCALE GENOMIC DNA]</scope>
    <source>
        <strain evidence="1 2">F192-5</strain>
    </source>
</reference>
<dbReference type="EMBL" id="BJJW01000013">
    <property type="protein sequence ID" value="GDZ84467.1"/>
    <property type="molecule type" value="Genomic_DNA"/>
</dbReference>
<evidence type="ECO:0008006" key="3">
    <source>
        <dbReference type="Google" id="ProtNLM"/>
    </source>
</evidence>
<evidence type="ECO:0000313" key="2">
    <source>
        <dbReference type="Proteomes" id="UP000323274"/>
    </source>
</evidence>
<sequence length="157" mass="17583">MPQNIKLTDNKEDRLDQRQRTQQVKDLNKNFDELDTTPPSFITNENTRALYTYLATQLNQSGYINNTDSSILISLVINIQAMQSAYKSLEELGAIYETQQLMKQNPAVNIITATTAKIISASKQLGFSPQARASLINLAQVDKEDSAKKIMSLLADE</sequence>
<dbReference type="Proteomes" id="UP000323274">
    <property type="component" value="Unassembled WGS sequence"/>
</dbReference>
<proteinExistence type="predicted"/>
<comment type="caution">
    <text evidence="1">The sequence shown here is derived from an EMBL/GenBank/DDBJ whole genome shotgun (WGS) entry which is preliminary data.</text>
</comment>
<dbReference type="RefSeq" id="WP_149334740.1">
    <property type="nucleotide sequence ID" value="NZ_BJJW01000013.1"/>
</dbReference>
<dbReference type="AlphaFoldDB" id="A0A5A5U0J1"/>
<organism evidence="1 2">
    <name type="scientific">Leuconostoc citreum</name>
    <dbReference type="NCBI Taxonomy" id="33964"/>
    <lineage>
        <taxon>Bacteria</taxon>
        <taxon>Bacillati</taxon>
        <taxon>Bacillota</taxon>
        <taxon>Bacilli</taxon>
        <taxon>Lactobacillales</taxon>
        <taxon>Lactobacillaceae</taxon>
        <taxon>Leuconostoc</taxon>
    </lineage>
</organism>
<name>A0A5A5U0J1_LEUCI</name>
<protein>
    <recommendedName>
        <fullName evidence="3">Phage terminase small subunit P27 family</fullName>
    </recommendedName>
</protein>
<gene>
    <name evidence="1" type="ORF">LCIT_17090</name>
</gene>
<accession>A0A5A5U0J1</accession>